<organism evidence="1 2">
    <name type="scientific">Leucobacter albus</name>
    <dbReference type="NCBI Taxonomy" id="272210"/>
    <lineage>
        <taxon>Bacteria</taxon>
        <taxon>Bacillati</taxon>
        <taxon>Actinomycetota</taxon>
        <taxon>Actinomycetes</taxon>
        <taxon>Micrococcales</taxon>
        <taxon>Microbacteriaceae</taxon>
        <taxon>Leucobacter</taxon>
    </lineage>
</organism>
<dbReference type="EMBL" id="JBHTLY010000018">
    <property type="protein sequence ID" value="MFD1203509.1"/>
    <property type="molecule type" value="Genomic_DNA"/>
</dbReference>
<reference evidence="2" key="1">
    <citation type="journal article" date="2019" name="Int. J. Syst. Evol. Microbiol.">
        <title>The Global Catalogue of Microorganisms (GCM) 10K type strain sequencing project: providing services to taxonomists for standard genome sequencing and annotation.</title>
        <authorList>
            <consortium name="The Broad Institute Genomics Platform"/>
            <consortium name="The Broad Institute Genome Sequencing Center for Infectious Disease"/>
            <person name="Wu L."/>
            <person name="Ma J."/>
        </authorList>
    </citation>
    <scope>NUCLEOTIDE SEQUENCE [LARGE SCALE GENOMIC DNA]</scope>
    <source>
        <strain evidence="2">CCUG 50213</strain>
    </source>
</reference>
<keyword evidence="2" id="KW-1185">Reference proteome</keyword>
<gene>
    <name evidence="1" type="ORF">ACFQ3U_16575</name>
</gene>
<evidence type="ECO:0000313" key="1">
    <source>
        <dbReference type="EMBL" id="MFD1203509.1"/>
    </source>
</evidence>
<dbReference type="RefSeq" id="WP_343962816.1">
    <property type="nucleotide sequence ID" value="NZ_BAAAKZ010000018.1"/>
</dbReference>
<evidence type="ECO:0000313" key="2">
    <source>
        <dbReference type="Proteomes" id="UP001597181"/>
    </source>
</evidence>
<sequence>MTEEPTPEQIERERLLSVFEEYYSVPGPDQDEYYDRDGLIDGLVAVAAAGAAPQEPAEGRESLKRVAELASAQHIKESIEEFKEVTSPDNEPNDWEMEFWHAGYKRGALAIIDHQYSAPMRVDEAKLAEVLLDHAMDFDQSPRPAGPKGSGYVCECGLEILEPRTGSGIGWWHRKHLASEVAEWLRGGGR</sequence>
<accession>A0ABW3TV07</accession>
<protein>
    <submittedName>
        <fullName evidence="1">Uncharacterized protein</fullName>
    </submittedName>
</protein>
<proteinExistence type="predicted"/>
<comment type="caution">
    <text evidence="1">The sequence shown here is derived from an EMBL/GenBank/DDBJ whole genome shotgun (WGS) entry which is preliminary data.</text>
</comment>
<name>A0ABW3TV07_9MICO</name>
<dbReference type="Proteomes" id="UP001597181">
    <property type="component" value="Unassembled WGS sequence"/>
</dbReference>